<dbReference type="Pfam" id="PF00348">
    <property type="entry name" value="polyprenyl_synt"/>
    <property type="match status" value="1"/>
</dbReference>
<keyword evidence="8" id="KW-0496">Mitochondrion</keyword>
<comment type="subcellular location">
    <subcellularLocation>
        <location evidence="2">Mitochondrion</location>
    </subcellularLocation>
</comment>
<dbReference type="PANTHER" id="PTHR12001:SF69">
    <property type="entry name" value="ALL TRANS-POLYPRENYL-DIPHOSPHATE SYNTHASE PDSS1"/>
    <property type="match status" value="1"/>
</dbReference>
<dbReference type="Gene3D" id="1.10.600.10">
    <property type="entry name" value="Farnesyl Diphosphate Synthase"/>
    <property type="match status" value="1"/>
</dbReference>
<dbReference type="GO" id="GO:0008299">
    <property type="term" value="P:isoprenoid biosynthetic process"/>
    <property type="evidence" value="ECO:0007669"/>
    <property type="project" value="UniProtKB-KW"/>
</dbReference>
<dbReference type="GO" id="GO:0097269">
    <property type="term" value="F:all-trans-decaprenyl-diphosphate synthase activity"/>
    <property type="evidence" value="ECO:0007669"/>
    <property type="project" value="UniProtKB-EC"/>
</dbReference>
<comment type="subunit">
    <text evidence="13">Heterotetramer composed of 2 PDSS1/DPS1 and 2 PDSS2/DLP1 subunits.</text>
</comment>
<evidence type="ECO:0000256" key="19">
    <source>
        <dbReference type="ARBA" id="ARBA00084036"/>
    </source>
</evidence>
<evidence type="ECO:0000256" key="9">
    <source>
        <dbReference type="ARBA" id="ARBA00023229"/>
    </source>
</evidence>
<dbReference type="InterPro" id="IPR000092">
    <property type="entry name" value="Polyprenyl_synt"/>
</dbReference>
<dbReference type="GO" id="GO:0006744">
    <property type="term" value="P:ubiquinone biosynthetic process"/>
    <property type="evidence" value="ECO:0007669"/>
    <property type="project" value="TreeGrafter"/>
</dbReference>
<evidence type="ECO:0000313" key="21">
    <source>
        <dbReference type="EMBL" id="JAP80836.1"/>
    </source>
</evidence>
<evidence type="ECO:0000256" key="8">
    <source>
        <dbReference type="ARBA" id="ARBA00023128"/>
    </source>
</evidence>
<dbReference type="InterPro" id="IPR008949">
    <property type="entry name" value="Isoprenoid_synthase_dom_sf"/>
</dbReference>
<protein>
    <recommendedName>
        <fullName evidence="15">All trans-polyprenyl-diphosphate synthase PDSS1</fullName>
        <ecNumber evidence="14">2.5.1.91</ecNumber>
    </recommendedName>
    <alternativeName>
        <fullName evidence="18">All-trans-decaprenyl-diphosphate synthase subunit 1</fullName>
    </alternativeName>
    <alternativeName>
        <fullName evidence="16">Decaprenyl-diphosphate synthase subunit 1</fullName>
    </alternativeName>
    <alternativeName>
        <fullName evidence="17">Solanesyl-diphosphate synthase subunit 1</fullName>
    </alternativeName>
    <alternativeName>
        <fullName evidence="19">Trans-prenyltransferase 1</fullName>
    </alternativeName>
</protein>
<dbReference type="FunFam" id="1.10.600.10:FF:000011">
    <property type="entry name" value="Decaprenyl diphosphate synthase subunit 1"/>
    <property type="match status" value="1"/>
</dbReference>
<dbReference type="GO" id="GO:0042811">
    <property type="term" value="P:pheromone biosynthetic process"/>
    <property type="evidence" value="ECO:0007669"/>
    <property type="project" value="UniProtKB-ARBA"/>
</dbReference>
<dbReference type="EC" id="2.5.1.91" evidence="14"/>
<comment type="function">
    <text evidence="12">Heterotetrameric enzyme that catalyzes the condensation of farnesyl diphosphate (FPP), which acts as a primer, and isopentenyl diphosphate (IPP) to produce prenyl diphosphates of varying chain lengths and participates in the determination of the side chain of ubiquinone. Supplies nona and decaprenyl diphosphate, the precursors for the side chain of the isoprenoid quinones ubiquinone-9 (Q9)and ubiquinone-10 (Q10) respectively. The enzyme adds isopentenyl diphosphate molecules sequentially to farnesyl diphosphate with trans stereochemistry.</text>
</comment>
<evidence type="ECO:0000256" key="5">
    <source>
        <dbReference type="ARBA" id="ARBA00022723"/>
    </source>
</evidence>
<dbReference type="PROSITE" id="PS00723">
    <property type="entry name" value="POLYPRENYL_SYNTHASE_1"/>
    <property type="match status" value="1"/>
</dbReference>
<keyword evidence="9" id="KW-0414">Isoprene biosynthesis</keyword>
<organism evidence="21">
    <name type="scientific">Rhipicephalus appendiculatus</name>
    <name type="common">Brown ear tick</name>
    <dbReference type="NCBI Taxonomy" id="34631"/>
    <lineage>
        <taxon>Eukaryota</taxon>
        <taxon>Metazoa</taxon>
        <taxon>Ecdysozoa</taxon>
        <taxon>Arthropoda</taxon>
        <taxon>Chelicerata</taxon>
        <taxon>Arachnida</taxon>
        <taxon>Acari</taxon>
        <taxon>Parasitiformes</taxon>
        <taxon>Ixodida</taxon>
        <taxon>Ixodoidea</taxon>
        <taxon>Ixodidae</taxon>
        <taxon>Rhipicephalinae</taxon>
        <taxon>Rhipicephalus</taxon>
        <taxon>Rhipicephalus</taxon>
    </lineage>
</organism>
<evidence type="ECO:0000256" key="7">
    <source>
        <dbReference type="ARBA" id="ARBA00023098"/>
    </source>
</evidence>
<evidence type="ECO:0000256" key="16">
    <source>
        <dbReference type="ARBA" id="ARBA00080324"/>
    </source>
</evidence>
<accession>A0A131YRU0</accession>
<evidence type="ECO:0000256" key="14">
    <source>
        <dbReference type="ARBA" id="ARBA00066510"/>
    </source>
</evidence>
<keyword evidence="7" id="KW-0443">Lipid metabolism</keyword>
<dbReference type="GO" id="GO:0046872">
    <property type="term" value="F:metal ion binding"/>
    <property type="evidence" value="ECO:0007669"/>
    <property type="project" value="UniProtKB-KW"/>
</dbReference>
<evidence type="ECO:0000256" key="10">
    <source>
        <dbReference type="ARBA" id="ARBA00050825"/>
    </source>
</evidence>
<comment type="similarity">
    <text evidence="3 20">Belongs to the FPP/GGPP synthase family.</text>
</comment>
<proteinExistence type="inferred from homology"/>
<comment type="catalytic activity">
    <reaction evidence="11">
        <text>7 isopentenyl diphosphate + (2E,6E)-farnesyl diphosphate = all-trans-decaprenyl diphosphate + 7 diphosphate</text>
        <dbReference type="Rhea" id="RHEA:27802"/>
        <dbReference type="ChEBI" id="CHEBI:33019"/>
        <dbReference type="ChEBI" id="CHEBI:60721"/>
        <dbReference type="ChEBI" id="CHEBI:128769"/>
        <dbReference type="ChEBI" id="CHEBI:175763"/>
        <dbReference type="EC" id="2.5.1.91"/>
    </reaction>
    <physiologicalReaction direction="left-to-right" evidence="11">
        <dbReference type="Rhea" id="RHEA:27803"/>
    </physiologicalReaction>
</comment>
<evidence type="ECO:0000256" key="20">
    <source>
        <dbReference type="RuleBase" id="RU004466"/>
    </source>
</evidence>
<evidence type="ECO:0000256" key="18">
    <source>
        <dbReference type="ARBA" id="ARBA00083689"/>
    </source>
</evidence>
<comment type="cofactor">
    <cofactor evidence="1">
        <name>Mg(2+)</name>
        <dbReference type="ChEBI" id="CHEBI:18420"/>
    </cofactor>
</comment>
<comment type="catalytic activity">
    <reaction evidence="10">
        <text>6 isopentenyl diphosphate + (2E,6E)-farnesyl diphosphate = all-trans-nonaprenyl diphosphate + 6 diphosphate</text>
        <dbReference type="Rhea" id="RHEA:55364"/>
        <dbReference type="ChEBI" id="CHEBI:33019"/>
        <dbReference type="ChEBI" id="CHEBI:58391"/>
        <dbReference type="ChEBI" id="CHEBI:128769"/>
        <dbReference type="ChEBI" id="CHEBI:175763"/>
    </reaction>
    <physiologicalReaction direction="left-to-right" evidence="10">
        <dbReference type="Rhea" id="RHEA:55365"/>
    </physiologicalReaction>
</comment>
<dbReference type="CDD" id="cd00685">
    <property type="entry name" value="Trans_IPPS_HT"/>
    <property type="match status" value="1"/>
</dbReference>
<dbReference type="EMBL" id="GEDV01007721">
    <property type="protein sequence ID" value="JAP80836.1"/>
    <property type="molecule type" value="Transcribed_RNA"/>
</dbReference>
<evidence type="ECO:0000256" key="11">
    <source>
        <dbReference type="ARBA" id="ARBA00051100"/>
    </source>
</evidence>
<sequence length="415" mass="46015">MAAGSAAKLTAFVDKLGTCTKCLRLPRLSSHSVRWHHASSFALRQDRRLHPLGGCQASCCRCRHGACRTFMRAAPWSQAPLVQQPGSLPETSTDPFELSKQDLADIYDAIKKELWVSKPQLNEIASYYFDGQGKAFRPMICTLMARAVNIHVHNRNVLLDFQKKVALLCEMIHTASLVHDDVIDTSDTRRGKPSVNVLWGQKKAILAGDFVLSRTAQLLAKIGSNDVNSFLSQVLVDLVQGEFMQLGSKEDEGERFSHYIQKTFKKTASLIAFACRSVSILGGGDDKIQEAAYQYGRNVGIAFQLVDDLLDFVSSQSDLGKPAAADLRLGLATAPVLFACDKYPELNAMIMRRFSEPGDVERAYEAVLKSDGLEHTRLLAQKHCSEAVRHLAPWVESPEKQALISITEKVLNRKK</sequence>
<evidence type="ECO:0000256" key="4">
    <source>
        <dbReference type="ARBA" id="ARBA00022679"/>
    </source>
</evidence>
<dbReference type="InterPro" id="IPR033749">
    <property type="entry name" value="Polyprenyl_synt_CS"/>
</dbReference>
<evidence type="ECO:0000256" key="3">
    <source>
        <dbReference type="ARBA" id="ARBA00006706"/>
    </source>
</evidence>
<evidence type="ECO:0000256" key="6">
    <source>
        <dbReference type="ARBA" id="ARBA00022842"/>
    </source>
</evidence>
<dbReference type="PROSITE" id="PS00444">
    <property type="entry name" value="POLYPRENYL_SYNTHASE_2"/>
    <property type="match status" value="1"/>
</dbReference>
<keyword evidence="5" id="KW-0479">Metal-binding</keyword>
<keyword evidence="4 20" id="KW-0808">Transferase</keyword>
<dbReference type="SUPFAM" id="SSF48576">
    <property type="entry name" value="Terpenoid synthases"/>
    <property type="match status" value="1"/>
</dbReference>
<dbReference type="GO" id="GO:0032478">
    <property type="term" value="C:heterotetrameric polyprenyl diphosphate synthase complex"/>
    <property type="evidence" value="ECO:0007669"/>
    <property type="project" value="UniProtKB-ARBA"/>
</dbReference>
<evidence type="ECO:0000256" key="2">
    <source>
        <dbReference type="ARBA" id="ARBA00004173"/>
    </source>
</evidence>
<dbReference type="SFLD" id="SFLDS00005">
    <property type="entry name" value="Isoprenoid_Synthase_Type_I"/>
    <property type="match status" value="1"/>
</dbReference>
<name>A0A131YRU0_RHIAP</name>
<evidence type="ECO:0000256" key="12">
    <source>
        <dbReference type="ARBA" id="ARBA00057934"/>
    </source>
</evidence>
<evidence type="ECO:0000256" key="17">
    <source>
        <dbReference type="ARBA" id="ARBA00083184"/>
    </source>
</evidence>
<dbReference type="PANTHER" id="PTHR12001">
    <property type="entry name" value="GERANYLGERANYL PYROPHOSPHATE SYNTHASE"/>
    <property type="match status" value="1"/>
</dbReference>
<evidence type="ECO:0000256" key="1">
    <source>
        <dbReference type="ARBA" id="ARBA00001946"/>
    </source>
</evidence>
<evidence type="ECO:0000256" key="13">
    <source>
        <dbReference type="ARBA" id="ARBA00064334"/>
    </source>
</evidence>
<evidence type="ECO:0000256" key="15">
    <source>
        <dbReference type="ARBA" id="ARBA00073240"/>
    </source>
</evidence>
<keyword evidence="6" id="KW-0460">Magnesium</keyword>
<reference evidence="21" key="1">
    <citation type="journal article" date="2016" name="Ticks Tick Borne Dis.">
        <title>De novo assembly and annotation of the salivary gland transcriptome of Rhipicephalus appendiculatus male and female ticks during blood feeding.</title>
        <authorList>
            <person name="de Castro M.H."/>
            <person name="de Klerk D."/>
            <person name="Pienaar R."/>
            <person name="Latif A.A."/>
            <person name="Rees D.J."/>
            <person name="Mans B.J."/>
        </authorList>
    </citation>
    <scope>NUCLEOTIDE SEQUENCE</scope>
    <source>
        <tissue evidence="21">Salivary glands</tissue>
    </source>
</reference>
<dbReference type="AlphaFoldDB" id="A0A131YRU0"/>